<keyword evidence="1" id="KW-0812">Transmembrane</keyword>
<feature type="transmembrane region" description="Helical" evidence="1">
    <location>
        <begin position="20"/>
        <end position="38"/>
    </location>
</feature>
<keyword evidence="1" id="KW-1133">Transmembrane helix</keyword>
<name>A0A0A9GZK1_ARUDO</name>
<dbReference type="EMBL" id="GBRH01167481">
    <property type="protein sequence ID" value="JAE30415.1"/>
    <property type="molecule type" value="Transcribed_RNA"/>
</dbReference>
<evidence type="ECO:0000313" key="2">
    <source>
        <dbReference type="EMBL" id="JAE30415.1"/>
    </source>
</evidence>
<reference evidence="2" key="2">
    <citation type="journal article" date="2015" name="Data Brief">
        <title>Shoot transcriptome of the giant reed, Arundo donax.</title>
        <authorList>
            <person name="Barrero R.A."/>
            <person name="Guerrero F.D."/>
            <person name="Moolhuijzen P."/>
            <person name="Goolsby J.A."/>
            <person name="Tidwell J."/>
            <person name="Bellgard S.E."/>
            <person name="Bellgard M.I."/>
        </authorList>
    </citation>
    <scope>NUCLEOTIDE SEQUENCE</scope>
    <source>
        <tissue evidence="2">Shoot tissue taken approximately 20 cm above the soil surface</tissue>
    </source>
</reference>
<protein>
    <submittedName>
        <fullName evidence="2">Uncharacterized protein</fullName>
    </submittedName>
</protein>
<organism evidence="2">
    <name type="scientific">Arundo donax</name>
    <name type="common">Giant reed</name>
    <name type="synonym">Donax arundinaceus</name>
    <dbReference type="NCBI Taxonomy" id="35708"/>
    <lineage>
        <taxon>Eukaryota</taxon>
        <taxon>Viridiplantae</taxon>
        <taxon>Streptophyta</taxon>
        <taxon>Embryophyta</taxon>
        <taxon>Tracheophyta</taxon>
        <taxon>Spermatophyta</taxon>
        <taxon>Magnoliopsida</taxon>
        <taxon>Liliopsida</taxon>
        <taxon>Poales</taxon>
        <taxon>Poaceae</taxon>
        <taxon>PACMAD clade</taxon>
        <taxon>Arundinoideae</taxon>
        <taxon>Arundineae</taxon>
        <taxon>Arundo</taxon>
    </lineage>
</organism>
<dbReference type="AlphaFoldDB" id="A0A0A9GZK1"/>
<accession>A0A0A9GZK1</accession>
<proteinExistence type="predicted"/>
<evidence type="ECO:0000256" key="1">
    <source>
        <dbReference type="SAM" id="Phobius"/>
    </source>
</evidence>
<reference evidence="2" key="1">
    <citation type="submission" date="2014-09" db="EMBL/GenBank/DDBJ databases">
        <authorList>
            <person name="Magalhaes I.L.F."/>
            <person name="Oliveira U."/>
            <person name="Santos F.R."/>
            <person name="Vidigal T.H.D.A."/>
            <person name="Brescovit A.D."/>
            <person name="Santos A.J."/>
        </authorList>
    </citation>
    <scope>NUCLEOTIDE SEQUENCE</scope>
    <source>
        <tissue evidence="2">Shoot tissue taken approximately 20 cm above the soil surface</tissue>
    </source>
</reference>
<sequence length="41" mass="4785">MNMLPQIAMKHDNLFRTFRHLIQVICCSSSAFIILVLLHTK</sequence>
<keyword evidence="1" id="KW-0472">Membrane</keyword>